<protein>
    <submittedName>
        <fullName evidence="1">Uncharacterized protein</fullName>
    </submittedName>
</protein>
<organism evidence="1 2">
    <name type="scientific">Drosophila navojoa</name>
    <name type="common">Fruit fly</name>
    <dbReference type="NCBI Taxonomy" id="7232"/>
    <lineage>
        <taxon>Eukaryota</taxon>
        <taxon>Metazoa</taxon>
        <taxon>Ecdysozoa</taxon>
        <taxon>Arthropoda</taxon>
        <taxon>Hexapoda</taxon>
        <taxon>Insecta</taxon>
        <taxon>Pterygota</taxon>
        <taxon>Neoptera</taxon>
        <taxon>Endopterygota</taxon>
        <taxon>Diptera</taxon>
        <taxon>Brachycera</taxon>
        <taxon>Muscomorpha</taxon>
        <taxon>Ephydroidea</taxon>
        <taxon>Drosophilidae</taxon>
        <taxon>Drosophila</taxon>
    </lineage>
</organism>
<accession>A0A484B7E9</accession>
<comment type="caution">
    <text evidence="1">The sequence shown here is derived from an EMBL/GenBank/DDBJ whole genome shotgun (WGS) entry which is preliminary data.</text>
</comment>
<dbReference type="Proteomes" id="UP000295192">
    <property type="component" value="Unassembled WGS sequence"/>
</dbReference>
<evidence type="ECO:0000313" key="1">
    <source>
        <dbReference type="EMBL" id="TDG43745.1"/>
    </source>
</evidence>
<reference evidence="1 2" key="1">
    <citation type="journal article" date="2019" name="J. Hered.">
        <title>An Improved Genome Assembly for Drosophila navojoa, the Basal Species in the mojavensis Cluster.</title>
        <authorList>
            <person name="Vanderlinde T."/>
            <person name="Dupim E.G."/>
            <person name="Nazario-Yepiz N.O."/>
            <person name="Carvalho A.B."/>
        </authorList>
    </citation>
    <scope>NUCLEOTIDE SEQUENCE [LARGE SCALE GENOMIC DNA]</scope>
    <source>
        <strain evidence="1">Navoj_Jal97</strain>
        <tissue evidence="1">Whole organism</tissue>
    </source>
</reference>
<keyword evidence="2" id="KW-1185">Reference proteome</keyword>
<gene>
    <name evidence="1" type="ORF">AWZ03_009812</name>
</gene>
<dbReference type="EMBL" id="LSRL02000135">
    <property type="protein sequence ID" value="TDG43745.1"/>
    <property type="molecule type" value="Genomic_DNA"/>
</dbReference>
<dbReference type="AlphaFoldDB" id="A0A484B7E9"/>
<proteinExistence type="predicted"/>
<sequence>MKQLPANGIMIIMMMTMPQQQQQQQQQQQLQQQLSADHQIISSTSHFELQLLEVLLSCSDLQLINCAAVNVAIGGWQRQRLIAVAAVDSRQSALGTGHSAQL</sequence>
<evidence type="ECO:0000313" key="2">
    <source>
        <dbReference type="Proteomes" id="UP000295192"/>
    </source>
</evidence>
<name>A0A484B7E9_DRONA</name>